<dbReference type="EMBL" id="CP050313">
    <property type="protein sequence ID" value="QIR16239.1"/>
    <property type="molecule type" value="Genomic_DNA"/>
</dbReference>
<dbReference type="SUPFAM" id="SSF102220">
    <property type="entry name" value="DNA polymerase III psi subunit"/>
    <property type="match status" value="1"/>
</dbReference>
<dbReference type="GO" id="GO:0006260">
    <property type="term" value="P:DNA replication"/>
    <property type="evidence" value="ECO:0007669"/>
    <property type="project" value="InterPro"/>
</dbReference>
<name>A0A6G9QQZ6_9GAMM</name>
<dbReference type="Gene3D" id="3.40.50.10220">
    <property type="entry name" value="DNA polymerase III, psi subunit"/>
    <property type="match status" value="1"/>
</dbReference>
<dbReference type="GO" id="GO:0008408">
    <property type="term" value="F:3'-5' exonuclease activity"/>
    <property type="evidence" value="ECO:0007669"/>
    <property type="project" value="InterPro"/>
</dbReference>
<accession>A0A6G9QQZ6</accession>
<sequence>MDKAAYLDAMNITRWRSADKPGKPYLVLHDVDADLSEQGFIEQVLALLDVLPEQCDFDCELLKGPQVVWDMRKVKMRPRVAWLVSAPLSEVIQSADEKRQLWQQICQHRNKVA</sequence>
<dbReference type="InterPro" id="IPR036654">
    <property type="entry name" value="DNA_pol_III_psi_sf"/>
</dbReference>
<organism evidence="1 2">
    <name type="scientific">Shewanella aestuarii</name>
    <dbReference type="NCBI Taxonomy" id="1028752"/>
    <lineage>
        <taxon>Bacteria</taxon>
        <taxon>Pseudomonadati</taxon>
        <taxon>Pseudomonadota</taxon>
        <taxon>Gammaproteobacteria</taxon>
        <taxon>Alteromonadales</taxon>
        <taxon>Shewanellaceae</taxon>
        <taxon>Shewanella</taxon>
    </lineage>
</organism>
<evidence type="ECO:0000313" key="2">
    <source>
        <dbReference type="Proteomes" id="UP000502608"/>
    </source>
</evidence>
<reference evidence="1 2" key="1">
    <citation type="submission" date="2020-03" db="EMBL/GenBank/DDBJ databases">
        <title>Complete genome sequence of Shewanella sp.</title>
        <authorList>
            <person name="Kim Y.-S."/>
            <person name="Kim S.-J."/>
            <person name="Jung H.-K."/>
            <person name="Kim K.-H."/>
        </authorList>
    </citation>
    <scope>NUCLEOTIDE SEQUENCE [LARGE SCALE GENOMIC DNA]</scope>
    <source>
        <strain evidence="1 2">PN3F2</strain>
    </source>
</reference>
<dbReference type="AlphaFoldDB" id="A0A6G9QQZ6"/>
<keyword evidence="2" id="KW-1185">Reference proteome</keyword>
<dbReference type="Proteomes" id="UP000502608">
    <property type="component" value="Chromosome"/>
</dbReference>
<dbReference type="KEGG" id="saes:HBH39_14090"/>
<dbReference type="GO" id="GO:0003887">
    <property type="term" value="F:DNA-directed DNA polymerase activity"/>
    <property type="evidence" value="ECO:0007669"/>
    <property type="project" value="InterPro"/>
</dbReference>
<proteinExistence type="predicted"/>
<evidence type="ECO:0000313" key="1">
    <source>
        <dbReference type="EMBL" id="QIR16239.1"/>
    </source>
</evidence>
<gene>
    <name evidence="1" type="ORF">HBH39_14090</name>
</gene>
<protein>
    <submittedName>
        <fullName evidence="1">DNA polymerase III subunit psi</fullName>
    </submittedName>
</protein>